<organism evidence="1">
    <name type="scientific">marine sediment metagenome</name>
    <dbReference type="NCBI Taxonomy" id="412755"/>
    <lineage>
        <taxon>unclassified sequences</taxon>
        <taxon>metagenomes</taxon>
        <taxon>ecological metagenomes</taxon>
    </lineage>
</organism>
<dbReference type="EMBL" id="LAZR01024530">
    <property type="protein sequence ID" value="KKL74838.1"/>
    <property type="molecule type" value="Genomic_DNA"/>
</dbReference>
<protein>
    <submittedName>
        <fullName evidence="1">Uncharacterized protein</fullName>
    </submittedName>
</protein>
<reference evidence="1" key="1">
    <citation type="journal article" date="2015" name="Nature">
        <title>Complex archaea that bridge the gap between prokaryotes and eukaryotes.</title>
        <authorList>
            <person name="Spang A."/>
            <person name="Saw J.H."/>
            <person name="Jorgensen S.L."/>
            <person name="Zaremba-Niedzwiedzka K."/>
            <person name="Martijn J."/>
            <person name="Lind A.E."/>
            <person name="van Eijk R."/>
            <person name="Schleper C."/>
            <person name="Guy L."/>
            <person name="Ettema T.J."/>
        </authorList>
    </citation>
    <scope>NUCLEOTIDE SEQUENCE</scope>
</reference>
<comment type="caution">
    <text evidence="1">The sequence shown here is derived from an EMBL/GenBank/DDBJ whole genome shotgun (WGS) entry which is preliminary data.</text>
</comment>
<dbReference type="AlphaFoldDB" id="A0A0F9EL67"/>
<gene>
    <name evidence="1" type="ORF">LCGC14_2060920</name>
</gene>
<proteinExistence type="predicted"/>
<feature type="non-terminal residue" evidence="1">
    <location>
        <position position="1"/>
    </location>
</feature>
<evidence type="ECO:0000313" key="1">
    <source>
        <dbReference type="EMBL" id="KKL74838.1"/>
    </source>
</evidence>
<name>A0A0F9EL67_9ZZZZ</name>
<accession>A0A0F9EL67</accession>
<sequence length="28" mass="3139">TTPIQLMVISGTTKQMRIVTPRKPRSTP</sequence>